<feature type="coiled-coil region" evidence="1">
    <location>
        <begin position="55"/>
        <end position="82"/>
    </location>
</feature>
<sequence>MKKERTGKKGNVSRYSAALSERICGHIRCGDSLRKAAEKEGIPHPTVMNWARENADFANQYARACEERLAALEDKLLDLVEKGHEVAPRAEIGGTMLQAVKLEIDTLKWMLAKLMPKKYGDRAALALEGGEKNVEVTHKLPAEAIVPLVAALREIWSEEEES</sequence>
<gene>
    <name evidence="2" type="ORF">CXT95_08990</name>
</gene>
<protein>
    <recommendedName>
        <fullName evidence="4">Terminase small subunit</fullName>
    </recommendedName>
</protein>
<evidence type="ECO:0000256" key="1">
    <source>
        <dbReference type="SAM" id="Coils"/>
    </source>
</evidence>
<name>A0AAX0WLH4_9BACT</name>
<dbReference type="Proteomes" id="UP000236075">
    <property type="component" value="Unassembled WGS sequence"/>
</dbReference>
<dbReference type="InterPro" id="IPR048683">
    <property type="entry name" value="Sf6_terminase"/>
</dbReference>
<evidence type="ECO:0000313" key="3">
    <source>
        <dbReference type="Proteomes" id="UP000236075"/>
    </source>
</evidence>
<evidence type="ECO:0000313" key="2">
    <source>
        <dbReference type="EMBL" id="PND02769.1"/>
    </source>
</evidence>
<keyword evidence="1" id="KW-0175">Coiled coil</keyword>
<dbReference type="Gene3D" id="1.10.10.60">
    <property type="entry name" value="Homeodomain-like"/>
    <property type="match status" value="1"/>
</dbReference>
<proteinExistence type="predicted"/>
<reference evidence="2 3" key="1">
    <citation type="journal article" date="2017" name="BMC Genomics">
        <title>Genome sequencing of 39 Akkermansia muciniphila isolates reveals its population structure, genomic and functional diverisity, and global distribution in mammalian gut microbiotas.</title>
        <authorList>
            <person name="Guo X."/>
            <person name="Li S."/>
            <person name="Zhang J."/>
            <person name="Wu F."/>
            <person name="Li X."/>
            <person name="Wu D."/>
            <person name="Zhang M."/>
            <person name="Ou Z."/>
            <person name="Jie Z."/>
            <person name="Yan Q."/>
            <person name="Li P."/>
            <person name="Yi J."/>
            <person name="Peng Y."/>
        </authorList>
    </citation>
    <scope>NUCLEOTIDE SEQUENCE [LARGE SCALE GENOMIC DNA]</scope>
    <source>
        <strain evidence="2 3">GP28</strain>
    </source>
</reference>
<accession>A0AAX0WLH4</accession>
<dbReference type="AlphaFoldDB" id="A0AAX0WLH4"/>
<dbReference type="Pfam" id="PF20901">
    <property type="entry name" value="Sf6_terminase"/>
    <property type="match status" value="1"/>
</dbReference>
<organism evidence="2 3">
    <name type="scientific">Akkermansia muciniphila</name>
    <dbReference type="NCBI Taxonomy" id="239935"/>
    <lineage>
        <taxon>Bacteria</taxon>
        <taxon>Pseudomonadati</taxon>
        <taxon>Verrucomicrobiota</taxon>
        <taxon>Verrucomicrobiia</taxon>
        <taxon>Verrucomicrobiales</taxon>
        <taxon>Akkermansiaceae</taxon>
        <taxon>Akkermansia</taxon>
    </lineage>
</organism>
<dbReference type="RefSeq" id="WP_102739342.1">
    <property type="nucleotide sequence ID" value="NZ_CP024742.1"/>
</dbReference>
<comment type="caution">
    <text evidence="2">The sequence shown here is derived from an EMBL/GenBank/DDBJ whole genome shotgun (WGS) entry which is preliminary data.</text>
</comment>
<dbReference type="EMBL" id="PJLB01000008">
    <property type="protein sequence ID" value="PND02769.1"/>
    <property type="molecule type" value="Genomic_DNA"/>
</dbReference>
<evidence type="ECO:0008006" key="4">
    <source>
        <dbReference type="Google" id="ProtNLM"/>
    </source>
</evidence>